<gene>
    <name evidence="3" type="ORF">OQ279_12030</name>
</gene>
<dbReference type="AlphaFoldDB" id="A0A9X3CY15"/>
<accession>A0A9X3CY15</accession>
<dbReference type="EMBL" id="JAPJDA010000018">
    <property type="protein sequence ID" value="MCX2838873.1"/>
    <property type="molecule type" value="Genomic_DNA"/>
</dbReference>
<dbReference type="Pfam" id="PF13568">
    <property type="entry name" value="OMP_b-brl_2"/>
    <property type="match status" value="1"/>
</dbReference>
<proteinExistence type="predicted"/>
<evidence type="ECO:0000259" key="2">
    <source>
        <dbReference type="Pfam" id="PF13568"/>
    </source>
</evidence>
<feature type="chain" id="PRO_5040918589" evidence="1">
    <location>
        <begin position="22"/>
        <end position="226"/>
    </location>
</feature>
<evidence type="ECO:0000256" key="1">
    <source>
        <dbReference type="SAM" id="SignalP"/>
    </source>
</evidence>
<evidence type="ECO:0000313" key="4">
    <source>
        <dbReference type="Proteomes" id="UP001148482"/>
    </source>
</evidence>
<reference evidence="3" key="1">
    <citation type="submission" date="2022-11" db="EMBL/GenBank/DDBJ databases">
        <title>Salinimicrobium profundisediminis sp. nov., isolated from deep-sea sediment of the Mariana Trench.</title>
        <authorList>
            <person name="Fu H."/>
        </authorList>
    </citation>
    <scope>NUCLEOTIDE SEQUENCE</scope>
    <source>
        <strain evidence="3">MT39</strain>
    </source>
</reference>
<organism evidence="3 4">
    <name type="scientific">Salinimicrobium profundisediminis</name>
    <dbReference type="NCBI Taxonomy" id="2994553"/>
    <lineage>
        <taxon>Bacteria</taxon>
        <taxon>Pseudomonadati</taxon>
        <taxon>Bacteroidota</taxon>
        <taxon>Flavobacteriia</taxon>
        <taxon>Flavobacteriales</taxon>
        <taxon>Flavobacteriaceae</taxon>
        <taxon>Salinimicrobium</taxon>
    </lineage>
</organism>
<comment type="caution">
    <text evidence="3">The sequence shown here is derived from an EMBL/GenBank/DDBJ whole genome shotgun (WGS) entry which is preliminary data.</text>
</comment>
<protein>
    <submittedName>
        <fullName evidence="3">Outer membrane beta-barrel protein</fullName>
    </submittedName>
</protein>
<name>A0A9X3CY15_9FLAO</name>
<evidence type="ECO:0000313" key="3">
    <source>
        <dbReference type="EMBL" id="MCX2838873.1"/>
    </source>
</evidence>
<keyword evidence="4" id="KW-1185">Reference proteome</keyword>
<feature type="signal peptide" evidence="1">
    <location>
        <begin position="1"/>
        <end position="21"/>
    </location>
</feature>
<dbReference type="Proteomes" id="UP001148482">
    <property type="component" value="Unassembled WGS sequence"/>
</dbReference>
<sequence>MDLKKVILLMGILCFTLSSQAQRKLWDGEYNRLGLQGGVNHFNITTNELGVTSKTSWTAGFTTRASFYNNWQFVYGINFYDFRVDIDGREKIEATSQASPIEYNMIGVQGNFFASYKLIDHYLSIEAGPVVQVNGKMEARQDKELYYVGDYDITATDIEDVSTFNFNLAVGLSGGWESLKLWAQYQYGINNFLKGLNDENLQETDASVPSFKGSMSIIAGGITFYL</sequence>
<dbReference type="InterPro" id="IPR025665">
    <property type="entry name" value="Beta-barrel_OMP_2"/>
</dbReference>
<feature type="domain" description="Outer membrane protein beta-barrel" evidence="2">
    <location>
        <begin position="24"/>
        <end position="193"/>
    </location>
</feature>
<dbReference type="RefSeq" id="WP_266070177.1">
    <property type="nucleotide sequence ID" value="NZ_JAPJDA010000018.1"/>
</dbReference>
<keyword evidence="1" id="KW-0732">Signal</keyword>